<dbReference type="PROSITE" id="PS51767">
    <property type="entry name" value="PEPTIDASE_A1"/>
    <property type="match status" value="1"/>
</dbReference>
<dbReference type="InParanoid" id="A0A151GLD9"/>
<dbReference type="PANTHER" id="PTHR47966:SF65">
    <property type="entry name" value="ASPARTIC-TYPE ENDOPEPTIDASE"/>
    <property type="match status" value="1"/>
</dbReference>
<keyword evidence="2" id="KW-0812">Transmembrane</keyword>
<keyword evidence="2" id="KW-0472">Membrane</keyword>
<dbReference type="Pfam" id="PF00026">
    <property type="entry name" value="Asp"/>
    <property type="match status" value="1"/>
</dbReference>
<evidence type="ECO:0000313" key="6">
    <source>
        <dbReference type="Proteomes" id="UP000076580"/>
    </source>
</evidence>
<feature type="domain" description="Peptidase A1" evidence="4">
    <location>
        <begin position="58"/>
        <end position="408"/>
    </location>
</feature>
<dbReference type="EMBL" id="LAYC01000002">
    <property type="protein sequence ID" value="KYK57906.1"/>
    <property type="molecule type" value="Genomic_DNA"/>
</dbReference>
<evidence type="ECO:0000259" key="4">
    <source>
        <dbReference type="PROSITE" id="PS51767"/>
    </source>
</evidence>
<reference evidence="5 6" key="1">
    <citation type="journal article" date="2016" name="Sci. Rep.">
        <title>Insights into Adaptations to a Near-Obligate Nematode Endoparasitic Lifestyle from the Finished Genome of Drechmeria coniospora.</title>
        <authorList>
            <person name="Zhang L."/>
            <person name="Zhou Z."/>
            <person name="Guo Q."/>
            <person name="Fokkens L."/>
            <person name="Miskei M."/>
            <person name="Pocsi I."/>
            <person name="Zhang W."/>
            <person name="Chen M."/>
            <person name="Wang L."/>
            <person name="Sun Y."/>
            <person name="Donzelli B.G."/>
            <person name="Gibson D.M."/>
            <person name="Nelson D.R."/>
            <person name="Luo J.G."/>
            <person name="Rep M."/>
            <person name="Liu H."/>
            <person name="Yang S."/>
            <person name="Wang J."/>
            <person name="Krasnoff S.B."/>
            <person name="Xu Y."/>
            <person name="Molnar I."/>
            <person name="Lin M."/>
        </authorList>
    </citation>
    <scope>NUCLEOTIDE SEQUENCE [LARGE SCALE GENOMIC DNA]</scope>
    <source>
        <strain evidence="5 6">ARSEF 6962</strain>
    </source>
</reference>
<name>A0A151GLD9_DRECN</name>
<dbReference type="SUPFAM" id="SSF50630">
    <property type="entry name" value="Acid proteases"/>
    <property type="match status" value="1"/>
</dbReference>
<dbReference type="STRING" id="98403.A0A151GLD9"/>
<evidence type="ECO:0000256" key="2">
    <source>
        <dbReference type="SAM" id="Phobius"/>
    </source>
</evidence>
<feature type="chain" id="PRO_5007580686" description="Peptidase A1 domain-containing protein" evidence="3">
    <location>
        <begin position="22"/>
        <end position="464"/>
    </location>
</feature>
<keyword evidence="6" id="KW-1185">Reference proteome</keyword>
<proteinExistence type="inferred from homology"/>
<gene>
    <name evidence="5" type="ORF">DCS_04919</name>
</gene>
<evidence type="ECO:0000313" key="5">
    <source>
        <dbReference type="EMBL" id="KYK57906.1"/>
    </source>
</evidence>
<accession>A0A151GLD9</accession>
<comment type="similarity">
    <text evidence="1">Belongs to the peptidase A1 family.</text>
</comment>
<feature type="transmembrane region" description="Helical" evidence="2">
    <location>
        <begin position="441"/>
        <end position="463"/>
    </location>
</feature>
<dbReference type="InterPro" id="IPR021109">
    <property type="entry name" value="Peptidase_aspartic_dom_sf"/>
</dbReference>
<dbReference type="InterPro" id="IPR001461">
    <property type="entry name" value="Aspartic_peptidase_A1"/>
</dbReference>
<dbReference type="RefSeq" id="XP_040657258.1">
    <property type="nucleotide sequence ID" value="XM_040802225.1"/>
</dbReference>
<dbReference type="AlphaFoldDB" id="A0A151GLD9"/>
<feature type="signal peptide" evidence="3">
    <location>
        <begin position="1"/>
        <end position="21"/>
    </location>
</feature>
<organism evidence="5 6">
    <name type="scientific">Drechmeria coniospora</name>
    <name type="common">Nematophagous fungus</name>
    <name type="synonym">Meria coniospora</name>
    <dbReference type="NCBI Taxonomy" id="98403"/>
    <lineage>
        <taxon>Eukaryota</taxon>
        <taxon>Fungi</taxon>
        <taxon>Dikarya</taxon>
        <taxon>Ascomycota</taxon>
        <taxon>Pezizomycotina</taxon>
        <taxon>Sordariomycetes</taxon>
        <taxon>Hypocreomycetidae</taxon>
        <taxon>Hypocreales</taxon>
        <taxon>Ophiocordycipitaceae</taxon>
        <taxon>Drechmeria</taxon>
    </lineage>
</organism>
<dbReference type="PANTHER" id="PTHR47966">
    <property type="entry name" value="BETA-SITE APP-CLEAVING ENZYME, ISOFORM A-RELATED"/>
    <property type="match status" value="1"/>
</dbReference>
<evidence type="ECO:0000256" key="3">
    <source>
        <dbReference type="SAM" id="SignalP"/>
    </source>
</evidence>
<dbReference type="Proteomes" id="UP000076580">
    <property type="component" value="Chromosome 02"/>
</dbReference>
<dbReference type="GeneID" id="63717562"/>
<comment type="caution">
    <text evidence="5">The sequence shown here is derived from an EMBL/GenBank/DDBJ whole genome shotgun (WGS) entry which is preliminary data.</text>
</comment>
<dbReference type="Gene3D" id="2.40.70.10">
    <property type="entry name" value="Acid Proteases"/>
    <property type="match status" value="2"/>
</dbReference>
<protein>
    <recommendedName>
        <fullName evidence="4">Peptidase A1 domain-containing protein</fullName>
    </recommendedName>
</protein>
<keyword evidence="3" id="KW-0732">Signal</keyword>
<dbReference type="InterPro" id="IPR033121">
    <property type="entry name" value="PEPTIDASE_A1"/>
</dbReference>
<dbReference type="GO" id="GO:0004190">
    <property type="term" value="F:aspartic-type endopeptidase activity"/>
    <property type="evidence" value="ECO:0007669"/>
    <property type="project" value="InterPro"/>
</dbReference>
<dbReference type="PRINTS" id="PR00792">
    <property type="entry name" value="PEPSIN"/>
</dbReference>
<keyword evidence="2" id="KW-1133">Transmembrane helix</keyword>
<sequence length="464" mass="50779">MAPLQRFALLVFLALLSLAEAGILSLSVSRRGPDSTSLLRRDGTLNLTTRYTWGTEGYYVNMGVGEPVQNLHFLLHTTTSLSWVLSAPAYGCKEIPGLGLGWCQQTFNPEKSSTFSLVDQDALKLGEEARTPRFRGFYFNDTVTIQGKQIKNQHLGLAFKNSRFESVIGLGLQASDASKENNATTIIDSMVENGIIDVPVFSLYLNGADAESGTILFGGVDSKKYHGTLATIPLMPDPKSHLAGGDVTSYAIHLRGLEVDGLQLDPLDTHAIMDASDSRTVLPREHVTKIYKHFGVYMNDSYYMALIDCAYGREKGKAISFRFNFSGQSIVVPMREMIFDAKDGPIHRSFGDEELNKVADGWESICYFGIVPPSRNDDQSAQTVYLGDSFLRSSYVVFDQANLQIGLAQAIENATESNIIKMKKGEKKFPDAVAAEAKARILGPSVNTVTCLLITAAALLAFVL</sequence>
<dbReference type="GO" id="GO:0006508">
    <property type="term" value="P:proteolysis"/>
    <property type="evidence" value="ECO:0007669"/>
    <property type="project" value="InterPro"/>
</dbReference>
<evidence type="ECO:0000256" key="1">
    <source>
        <dbReference type="ARBA" id="ARBA00007447"/>
    </source>
</evidence>